<protein>
    <submittedName>
        <fullName evidence="1">Uncharacterized protein</fullName>
    </submittedName>
</protein>
<evidence type="ECO:0000313" key="1">
    <source>
        <dbReference type="EMBL" id="KJV56526.1"/>
    </source>
</evidence>
<proteinExistence type="predicted"/>
<reference evidence="1 2" key="1">
    <citation type="submission" date="2015-02" db="EMBL/GenBank/DDBJ databases">
        <title>Genome Sequencing of Rickettsiales.</title>
        <authorList>
            <person name="Daugherty S.C."/>
            <person name="Su Q."/>
            <person name="Abolude K."/>
            <person name="Beier-Sexton M."/>
            <person name="Carlyon J.A."/>
            <person name="Carter R."/>
            <person name="Day N.P."/>
            <person name="Dumler S.J."/>
            <person name="Dyachenko V."/>
            <person name="Godinez A."/>
            <person name="Kurtti T.J."/>
            <person name="Lichay M."/>
            <person name="Mullins K.E."/>
            <person name="Ott S."/>
            <person name="Pappas-Brown V."/>
            <person name="Paris D.H."/>
            <person name="Patel P."/>
            <person name="Richards A.L."/>
            <person name="Sadzewicz L."/>
            <person name="Sears K."/>
            <person name="Seidman D."/>
            <person name="Sengamalay N."/>
            <person name="Stenos J."/>
            <person name="Tallon L.J."/>
            <person name="Vincent G."/>
            <person name="Fraser C.M."/>
            <person name="Munderloh U."/>
            <person name="Dunning-Hotopp J.C."/>
        </authorList>
    </citation>
    <scope>NUCLEOTIDE SEQUENCE [LARGE SCALE GENOMIC DNA]</scope>
    <source>
        <strain evidence="1 2">Fuller</strain>
    </source>
</reference>
<evidence type="ECO:0000313" key="2">
    <source>
        <dbReference type="Proteomes" id="UP000033616"/>
    </source>
</evidence>
<dbReference type="Proteomes" id="UP000033616">
    <property type="component" value="Unassembled WGS sequence"/>
</dbReference>
<dbReference type="PATRIC" id="fig|1359168.3.peg.1189"/>
<keyword evidence="2" id="KW-1185">Reference proteome</keyword>
<dbReference type="AlphaFoldDB" id="A0A0F3MLH5"/>
<comment type="caution">
    <text evidence="1">The sequence shown here is derived from an EMBL/GenBank/DDBJ whole genome shotgun (WGS) entry which is preliminary data.</text>
</comment>
<gene>
    <name evidence="1" type="ORF">OCHUTO_0426</name>
</gene>
<accession>A0A0F3MLH5</accession>
<dbReference type="EMBL" id="LANP01000008">
    <property type="protein sequence ID" value="KJV56526.1"/>
    <property type="molecule type" value="Genomic_DNA"/>
</dbReference>
<organism evidence="1 2">
    <name type="scientific">Orientia chuto str. Dubai</name>
    <dbReference type="NCBI Taxonomy" id="1359168"/>
    <lineage>
        <taxon>Bacteria</taxon>
        <taxon>Pseudomonadati</taxon>
        <taxon>Pseudomonadota</taxon>
        <taxon>Alphaproteobacteria</taxon>
        <taxon>Rickettsiales</taxon>
        <taxon>Rickettsiaceae</taxon>
        <taxon>Rickettsieae</taxon>
        <taxon>Orientia</taxon>
    </lineage>
</organism>
<name>A0A0F3MLH5_9RICK</name>
<sequence>MDKLSNSSTVCIFALHLGNNLRGKLLLKAETIKTITQMINMIDNSIRKNQKANIFNLIIDIRLINFILQ</sequence>